<evidence type="ECO:0000313" key="2">
    <source>
        <dbReference type="EMBL" id="WML92349.1"/>
    </source>
</evidence>
<accession>A0ABY9MUK1</accession>
<dbReference type="EMBL" id="CP133218">
    <property type="protein sequence ID" value="WML92349.1"/>
    <property type="molecule type" value="Genomic_DNA"/>
</dbReference>
<sequence>MKTNQLLPALVAGTLLTACGGGTTTSSTTTGGTNVIISSVDNTVVDASSIYTGNSTLALLNTSNSMTFVDLALGTENINNNLSASRSTDTVSQSETSLLRTQQMLSALASQQIARQRYQARLIDVSDTCPDGGTASVSGEVSDITFTGTLQMTYNQCKSENITTNGTALLAINAFNAQYQEASSYTISMKGLSILVDDVPYTSTGTLRTDVDMATQQSTLLINQYQRNLSTGKQQFIDNVSMLVDKSGYTTISGKFCEDVQGCITTTTVTPLLFAEDGVPLEGEIVLNGAANSRVQVIAQGYDTSTPPQRNLQVNLDADGNGNGLYESLSLRNASVLKNFSITSNAAPQVVVSLPSSVTLGEPLILDGSNTTDPENDFLTYQWIIESAPQGSVATLTAADSMTASFIPDQQGSYTFSLKVTDAFNNTSLATHELTVIGTTPNL</sequence>
<gene>
    <name evidence="2" type="ORF">RCF98_08405</name>
</gene>
<dbReference type="InterPro" id="IPR035986">
    <property type="entry name" value="PKD_dom_sf"/>
</dbReference>
<reference evidence="2 3" key="1">
    <citation type="submission" date="2023-08" db="EMBL/GenBank/DDBJ databases">
        <title>New molecular markers tilS and rpoB for phylogenetic and monitoring studies of the genus Thiothrix biodiversity.</title>
        <authorList>
            <person name="Ravin N.V."/>
            <person name="Smolyakov D."/>
            <person name="Markov N.D."/>
            <person name="Beletsky A.V."/>
            <person name="Mardanov A.V."/>
            <person name="Rudenko T.S."/>
            <person name="Grabovich M.Y."/>
        </authorList>
    </citation>
    <scope>NUCLEOTIDE SEQUENCE [LARGE SCALE GENOMIC DNA]</scope>
    <source>
        <strain evidence="2 3">MK1</strain>
    </source>
</reference>
<name>A0ABY9MUK1_9GAMM</name>
<feature type="chain" id="PRO_5047235030" evidence="1">
    <location>
        <begin position="21"/>
        <end position="443"/>
    </location>
</feature>
<dbReference type="Proteomes" id="UP001236657">
    <property type="component" value="Chromosome"/>
</dbReference>
<dbReference type="CDD" id="cd00146">
    <property type="entry name" value="PKD"/>
    <property type="match status" value="1"/>
</dbReference>
<keyword evidence="3" id="KW-1185">Reference proteome</keyword>
<evidence type="ECO:0000256" key="1">
    <source>
        <dbReference type="SAM" id="SignalP"/>
    </source>
</evidence>
<dbReference type="InterPro" id="IPR013783">
    <property type="entry name" value="Ig-like_fold"/>
</dbReference>
<feature type="signal peptide" evidence="1">
    <location>
        <begin position="1"/>
        <end position="20"/>
    </location>
</feature>
<protein>
    <submittedName>
        <fullName evidence="2">Ig-like domain-containing protein</fullName>
    </submittedName>
</protein>
<organism evidence="2 3">
    <name type="scientific">Thiothrix lacustris</name>
    <dbReference type="NCBI Taxonomy" id="525917"/>
    <lineage>
        <taxon>Bacteria</taxon>
        <taxon>Pseudomonadati</taxon>
        <taxon>Pseudomonadota</taxon>
        <taxon>Gammaproteobacteria</taxon>
        <taxon>Thiotrichales</taxon>
        <taxon>Thiotrichaceae</taxon>
        <taxon>Thiothrix</taxon>
    </lineage>
</organism>
<keyword evidence="1" id="KW-0732">Signal</keyword>
<dbReference type="PROSITE" id="PS51257">
    <property type="entry name" value="PROKAR_LIPOPROTEIN"/>
    <property type="match status" value="1"/>
</dbReference>
<evidence type="ECO:0000313" key="3">
    <source>
        <dbReference type="Proteomes" id="UP001236657"/>
    </source>
</evidence>
<dbReference type="SUPFAM" id="SSF49299">
    <property type="entry name" value="PKD domain"/>
    <property type="match status" value="1"/>
</dbReference>
<dbReference type="RefSeq" id="WP_308897499.1">
    <property type="nucleotide sequence ID" value="NZ_CP133218.1"/>
</dbReference>
<dbReference type="Gene3D" id="2.60.40.10">
    <property type="entry name" value="Immunoglobulins"/>
    <property type="match status" value="1"/>
</dbReference>
<dbReference type="Pfam" id="PF22352">
    <property type="entry name" value="K319L-like_PKD"/>
    <property type="match status" value="1"/>
</dbReference>
<proteinExistence type="predicted"/>